<dbReference type="KEGG" id="sbro:GQF42_35665"/>
<evidence type="ECO:0000313" key="1">
    <source>
        <dbReference type="EMBL" id="QHA07913.1"/>
    </source>
</evidence>
<dbReference type="AlphaFoldDB" id="A0A6I6N504"/>
<proteinExistence type="predicted"/>
<evidence type="ECO:0008006" key="3">
    <source>
        <dbReference type="Google" id="ProtNLM"/>
    </source>
</evidence>
<accession>A0A6I6N504</accession>
<gene>
    <name evidence="1" type="ORF">GQF42_35665</name>
</gene>
<dbReference type="Proteomes" id="UP000436138">
    <property type="component" value="Chromosome"/>
</dbReference>
<sequence>MHMKEELACAYARATWNMVEPFHGAVYFAPEAQARYAELGVDGRAGYFGSRAAALGPASAELVIATFYNFSPELVRSVVPAVWKTASPEQLLAARLAAVDATLRRILGPAVRSSKMERAAELAQEAARVTLLHPQGRPLFAAHAALPWPHEPHLALWQAQTLLREFRGDGHIATLLAAGLDGIEALVTHAAAGPVAAEGLRRTRAWSEGQWAQAAQRLRERGWLAEGPDLAFTLEGRERRAMVEHTTDELAALPYVAIGPEKCAELRRLVRPYSVALAEELLPWRVGSL</sequence>
<dbReference type="EMBL" id="CP047020">
    <property type="protein sequence ID" value="QHA07913.1"/>
    <property type="molecule type" value="Genomic_DNA"/>
</dbReference>
<keyword evidence="2" id="KW-1185">Reference proteome</keyword>
<organism evidence="1 2">
    <name type="scientific">Streptomyces broussonetiae</name>
    <dbReference type="NCBI Taxonomy" id="2686304"/>
    <lineage>
        <taxon>Bacteria</taxon>
        <taxon>Bacillati</taxon>
        <taxon>Actinomycetota</taxon>
        <taxon>Actinomycetes</taxon>
        <taxon>Kitasatosporales</taxon>
        <taxon>Streptomycetaceae</taxon>
        <taxon>Streptomyces</taxon>
    </lineage>
</organism>
<name>A0A6I6N504_9ACTN</name>
<dbReference type="Pfam" id="PF21863">
    <property type="entry name" value="HTH_67"/>
    <property type="match status" value="1"/>
</dbReference>
<evidence type="ECO:0000313" key="2">
    <source>
        <dbReference type="Proteomes" id="UP000436138"/>
    </source>
</evidence>
<dbReference type="RefSeq" id="WP_158926850.1">
    <property type="nucleotide sequence ID" value="NZ_CP047020.1"/>
</dbReference>
<protein>
    <recommendedName>
        <fullName evidence="3">SalK</fullName>
    </recommendedName>
</protein>
<dbReference type="NCBIfam" id="NF047719">
    <property type="entry name" value="SCO6745_fam_HTH"/>
    <property type="match status" value="1"/>
</dbReference>
<dbReference type="InterPro" id="IPR054058">
    <property type="entry name" value="HTH_67"/>
</dbReference>
<reference evidence="1 2" key="1">
    <citation type="submission" date="2019-12" db="EMBL/GenBank/DDBJ databases">
        <title>Streptomyces sp. strain T44 isolated from rhizosphere soil of Broussonetia papyrifera.</title>
        <authorList>
            <person name="Mo P."/>
        </authorList>
    </citation>
    <scope>NUCLEOTIDE SEQUENCE [LARGE SCALE GENOMIC DNA]</scope>
    <source>
        <strain evidence="1 2">T44</strain>
    </source>
</reference>